<dbReference type="AlphaFoldDB" id="A0A2J8AEH3"/>
<name>A0A2J8AEH3_9CHLO</name>
<protein>
    <submittedName>
        <fullName evidence="4">Uncharacterized protein</fullName>
    </submittedName>
</protein>
<feature type="transmembrane region" description="Helical" evidence="2">
    <location>
        <begin position="191"/>
        <end position="214"/>
    </location>
</feature>
<keyword evidence="5" id="KW-1185">Reference proteome</keyword>
<dbReference type="OrthoDB" id="10491832at2759"/>
<reference evidence="4 5" key="1">
    <citation type="journal article" date="2017" name="Mol. Biol. Evol.">
        <title>The 4-celled Tetrabaena socialis nuclear genome reveals the essential components for genetic control of cell number at the origin of multicellularity in the volvocine lineage.</title>
        <authorList>
            <person name="Featherston J."/>
            <person name="Arakaki Y."/>
            <person name="Hanschen E.R."/>
            <person name="Ferris P.J."/>
            <person name="Michod R.E."/>
            <person name="Olson B.J.S.C."/>
            <person name="Nozaki H."/>
            <person name="Durand P.M."/>
        </authorList>
    </citation>
    <scope>NUCLEOTIDE SEQUENCE [LARGE SCALE GENOMIC DNA]</scope>
    <source>
        <strain evidence="4 5">NIES-571</strain>
    </source>
</reference>
<evidence type="ECO:0000256" key="2">
    <source>
        <dbReference type="SAM" id="Phobius"/>
    </source>
</evidence>
<accession>A0A2J8AEH3</accession>
<evidence type="ECO:0000313" key="4">
    <source>
        <dbReference type="EMBL" id="PNH10925.1"/>
    </source>
</evidence>
<feature type="signal peptide" evidence="3">
    <location>
        <begin position="1"/>
        <end position="23"/>
    </location>
</feature>
<feature type="transmembrane region" description="Helical" evidence="2">
    <location>
        <begin position="144"/>
        <end position="170"/>
    </location>
</feature>
<organism evidence="4 5">
    <name type="scientific">Tetrabaena socialis</name>
    <dbReference type="NCBI Taxonomy" id="47790"/>
    <lineage>
        <taxon>Eukaryota</taxon>
        <taxon>Viridiplantae</taxon>
        <taxon>Chlorophyta</taxon>
        <taxon>core chlorophytes</taxon>
        <taxon>Chlorophyceae</taxon>
        <taxon>CS clade</taxon>
        <taxon>Chlamydomonadales</taxon>
        <taxon>Tetrabaenaceae</taxon>
        <taxon>Tetrabaena</taxon>
    </lineage>
</organism>
<keyword evidence="2" id="KW-0472">Membrane</keyword>
<keyword evidence="2" id="KW-0812">Transmembrane</keyword>
<evidence type="ECO:0000256" key="1">
    <source>
        <dbReference type="SAM" id="MobiDB-lite"/>
    </source>
</evidence>
<keyword evidence="2" id="KW-1133">Transmembrane helix</keyword>
<evidence type="ECO:0000256" key="3">
    <source>
        <dbReference type="SAM" id="SignalP"/>
    </source>
</evidence>
<feature type="region of interest" description="Disordered" evidence="1">
    <location>
        <begin position="238"/>
        <end position="260"/>
    </location>
</feature>
<gene>
    <name evidence="4" type="ORF">TSOC_002307</name>
</gene>
<feature type="transmembrane region" description="Helical" evidence="2">
    <location>
        <begin position="33"/>
        <end position="51"/>
    </location>
</feature>
<feature type="chain" id="PRO_5014329789" evidence="3">
    <location>
        <begin position="24"/>
        <end position="260"/>
    </location>
</feature>
<evidence type="ECO:0000313" key="5">
    <source>
        <dbReference type="Proteomes" id="UP000236333"/>
    </source>
</evidence>
<proteinExistence type="predicted"/>
<sequence length="260" mass="28382">MAKFTRLAMALPIFNFFFQFMFANPDYDATSNLLSTMGLISALLLAIVFALPGTVSYDELVASDLRFGFPDDTSPTFNAAAAAWWRRSGMRLGARPFYPPSFAFGALSVLSAWCLTVVLLTVVVQGAKLPAETFMRLYHKWNRWVFFADVTCVVVGCGAFFGAMFYCVVVKWPDYVVYGNTTDSIKVYDQVYTFVMIIPAFVLGATILAGFAQYELYVAATDLDSAVHPVIEVAVQPGTGGQQPAAAMDGDDGEYGRTGA</sequence>
<keyword evidence="3" id="KW-0732">Signal</keyword>
<comment type="caution">
    <text evidence="4">The sequence shown here is derived from an EMBL/GenBank/DDBJ whole genome shotgun (WGS) entry which is preliminary data.</text>
</comment>
<dbReference type="EMBL" id="PGGS01000043">
    <property type="protein sequence ID" value="PNH10925.1"/>
    <property type="molecule type" value="Genomic_DNA"/>
</dbReference>
<dbReference type="Proteomes" id="UP000236333">
    <property type="component" value="Unassembled WGS sequence"/>
</dbReference>
<feature type="transmembrane region" description="Helical" evidence="2">
    <location>
        <begin position="97"/>
        <end position="124"/>
    </location>
</feature>